<accession>A0A1I8F703</accession>
<protein>
    <submittedName>
        <fullName evidence="2">Serine/threonine protein kinase</fullName>
    </submittedName>
</protein>
<organism evidence="1 2">
    <name type="scientific">Macrostomum lignano</name>
    <dbReference type="NCBI Taxonomy" id="282301"/>
    <lineage>
        <taxon>Eukaryota</taxon>
        <taxon>Metazoa</taxon>
        <taxon>Spiralia</taxon>
        <taxon>Lophotrochozoa</taxon>
        <taxon>Platyhelminthes</taxon>
        <taxon>Rhabditophora</taxon>
        <taxon>Macrostomorpha</taxon>
        <taxon>Macrostomida</taxon>
        <taxon>Macrostomidae</taxon>
        <taxon>Macrostomum</taxon>
    </lineage>
</organism>
<dbReference type="WBParaSite" id="maker-unitig_22323-snap-gene-0.1-mRNA-1">
    <property type="protein sequence ID" value="maker-unitig_22323-snap-gene-0.1-mRNA-1"/>
    <property type="gene ID" value="maker-unitig_22323-snap-gene-0.1"/>
</dbReference>
<reference evidence="2" key="1">
    <citation type="submission" date="2016-11" db="UniProtKB">
        <authorList>
            <consortium name="WormBaseParasite"/>
        </authorList>
    </citation>
    <scope>IDENTIFICATION</scope>
</reference>
<dbReference type="Proteomes" id="UP000095280">
    <property type="component" value="Unplaced"/>
</dbReference>
<dbReference type="AlphaFoldDB" id="A0A1I8F703"/>
<proteinExistence type="predicted"/>
<keyword evidence="1" id="KW-1185">Reference proteome</keyword>
<name>A0A1I8F703_9PLAT</name>
<evidence type="ECO:0000313" key="1">
    <source>
        <dbReference type="Proteomes" id="UP000095280"/>
    </source>
</evidence>
<sequence>CRNAGRSSALSRNLTLVLRSHECRSDSACQQLFDARNSDGQAAMSTSVANSSAEISTSIYDVLSQSPQQQAQTQVCPVAT</sequence>
<evidence type="ECO:0000313" key="2">
    <source>
        <dbReference type="WBParaSite" id="maker-unitig_22323-snap-gene-0.1-mRNA-1"/>
    </source>
</evidence>